<dbReference type="FunFam" id="2.10.25.10:FF:000017">
    <property type="entry name" value="latent-transforming growth factor beta-binding protein 4 isoform X1"/>
    <property type="match status" value="1"/>
</dbReference>
<dbReference type="Gene3D" id="3.90.290.10">
    <property type="entry name" value="TGF-beta binding (TB) domain"/>
    <property type="match status" value="9"/>
</dbReference>
<evidence type="ECO:0000256" key="2">
    <source>
        <dbReference type="ARBA" id="ARBA00008972"/>
    </source>
</evidence>
<feature type="domain" description="TB" evidence="14">
    <location>
        <begin position="2130"/>
        <end position="2184"/>
    </location>
</feature>
<protein>
    <recommendedName>
        <fullName evidence="17">Fibrillin-2</fullName>
    </recommendedName>
</protein>
<feature type="domain" description="EGF-like" evidence="13">
    <location>
        <begin position="681"/>
        <end position="720"/>
    </location>
</feature>
<feature type="disulfide bond" evidence="11">
    <location>
        <begin position="233"/>
        <end position="243"/>
    </location>
</feature>
<dbReference type="FunFam" id="2.10.25.10:FF:000014">
    <property type="entry name" value="Latent-transforming growth factor beta-binding protein 3"/>
    <property type="match status" value="2"/>
</dbReference>
<dbReference type="PANTHER" id="PTHR47333">
    <property type="entry name" value="VON WILLEBRAND FACTOR C AND EGF DOMAIN-CONTAINING PROTEIN"/>
    <property type="match status" value="1"/>
</dbReference>
<feature type="domain" description="EGF-like" evidence="13">
    <location>
        <begin position="1556"/>
        <end position="1592"/>
    </location>
</feature>
<evidence type="ECO:0000256" key="8">
    <source>
        <dbReference type="ARBA" id="ARBA00022837"/>
    </source>
</evidence>
<feature type="domain" description="EGF-like" evidence="13">
    <location>
        <begin position="640"/>
        <end position="680"/>
    </location>
</feature>
<keyword evidence="3" id="KW-0964">Secreted</keyword>
<feature type="domain" description="EGF-like" evidence="13">
    <location>
        <begin position="2675"/>
        <end position="2710"/>
    </location>
</feature>
<dbReference type="Pfam" id="PF12661">
    <property type="entry name" value="hEGF"/>
    <property type="match status" value="2"/>
</dbReference>
<feature type="domain" description="EGF-like" evidence="13">
    <location>
        <begin position="2513"/>
        <end position="2553"/>
    </location>
</feature>
<dbReference type="FunFam" id="2.10.25.10:FF:000653">
    <property type="entry name" value="Putative Fibrillin-1"/>
    <property type="match status" value="1"/>
</dbReference>
<dbReference type="Pfam" id="PF07645">
    <property type="entry name" value="EGF_CA"/>
    <property type="match status" value="35"/>
</dbReference>
<feature type="domain" description="TB" evidence="14">
    <location>
        <begin position="1601"/>
        <end position="1656"/>
    </location>
</feature>
<evidence type="ECO:0000256" key="12">
    <source>
        <dbReference type="SAM" id="MobiDB-lite"/>
    </source>
</evidence>
<feature type="domain" description="TB" evidence="14">
    <location>
        <begin position="725"/>
        <end position="781"/>
    </location>
</feature>
<dbReference type="Proteomes" id="UP001177670">
    <property type="component" value="Unassembled WGS sequence"/>
</dbReference>
<feature type="domain" description="EGF-like" evidence="13">
    <location>
        <begin position="1303"/>
        <end position="1344"/>
    </location>
</feature>
<feature type="domain" description="EGF-like" evidence="13">
    <location>
        <begin position="2593"/>
        <end position="2630"/>
    </location>
</feature>
<dbReference type="FunFam" id="2.10.25.10:FF:000096">
    <property type="entry name" value="Putative fibrillin 2"/>
    <property type="match status" value="4"/>
</dbReference>
<dbReference type="FunFam" id="2.10.25.10:FF:000010">
    <property type="entry name" value="Pro-epidermal growth factor"/>
    <property type="match status" value="2"/>
</dbReference>
<dbReference type="PROSITE" id="PS51364">
    <property type="entry name" value="TB"/>
    <property type="match status" value="9"/>
</dbReference>
<feature type="domain" description="EGF-like" evidence="13">
    <location>
        <begin position="1997"/>
        <end position="2038"/>
    </location>
</feature>
<accession>A0AA40FEC3</accession>
<dbReference type="InterPro" id="IPR017878">
    <property type="entry name" value="TB_dom"/>
</dbReference>
<feature type="domain" description="EGF-like" evidence="13">
    <location>
        <begin position="2238"/>
        <end position="2278"/>
    </location>
</feature>
<keyword evidence="16" id="KW-1185">Reference proteome</keyword>
<sequence length="2942" mass="322995">MDVNIAVESKLPFQFPVTFASTKHLIKEFRSRLCKKRTFRLDIYDSGDRASGNEVARRYQKAETEFFHGKSREQADEGAIPGETRCRGTRSPGKQRQREKREWKENAVYHLGTRRPFTSSRLPNVCRSKYKNYCCPGWSKKPETGLCVIPICIKRCGPLGRCIRPNICLCEGGTVASSCSSSQTKVTTYETGNAVDRSESGRCRVHCINGNCVDGKCQCRSGYQGEFCNEPICREPCLNQGRCIGADRCACIYGYTGRRCETDYRTGPCYTKVKNGQCLANLQGVVCTRQLCCATVGKGWGHPCERCPARLDCELGHLKTNQGQCVDINECEAIPGLCEGGKCVNTPGSFTCECPDGQARDPETNACKDRDECQEEGICVDGRCINTNGGYYCLCNPGFIQSQDRKFCIDGRQGLCYTSVNRNGQCKNRLAVRLSKKDCCCGKNMGRGWGDECYICPNPGSDDYNRLCLLQLQPITVINECALRPDICGNGKCIDTKDGYECDCYSGFTKKAGRCEDIDECLLGYCEGGTCQNYEGSYTCQCPPGFVVAGEGRYCTDHDECQDTGMCNNGHCINMNGSFKCKCNDGYALSPTKNTCIDINECADNPRICLNGRCENTPGSYHCICQSGFTASRDNTFCVDMDECSTSGMCENGKCVNMEGSFKCVCDSGFRISPDQSHCIDIDECLSGPCQNGRCVNTLGSFRCECHPGFNLGPDGRSCLDTRRDLCYSQYRDGQCSNPTSTAVTKSSCCCCTVILGQPMGWGSTCQPCPLPNTSEFDALCPHGAGMTYNGDDINECAQNPNICINGGCENLMGTYRCICDSGYEVDATGKICSDINECELEDSLCSGGQCRNIPGSFQCICPSGTRFNTGNHMCEDIDECEELGPDVCLNGICVNTPGAYECECSPGYILDHTGHICMDNRRAFCWTKMIDGRCEYNLPRLALKSECCCSVGVAWGSPCELCDHTVCECSKGYAKFGGKDCVDVNECELNSGICKGGGTCVNTDGSYRCECPPGLTLDATHTTCIDTRQETCYLDYRHGQCANPIDGQFSKSLCCCSVGRGWGSERCESCPKPGTHAHQELCPRGTGFTDRQDINECIEFPGMCLNGRCKNTVGSFSCKCNQGFALDEHGIKCNDIDECEIMHGVCGNGTCRNTPGNFQCDCNPGYRSSDIMKICMDVNECEETPGLCRGGTCINTEGSFKCQCPPGHELGPDKQSCKDIDECSRTSGICSNGVCENMMGTYQCICDDGYQQTGLKSHCEDINECATNNGGCEDICLNTAGSFSCSCSTGFALNLDGRSCVDIDECKENPRICNGGKCTNVAGGYICTCTDGLIPGKDGASCIDVDECTTQQHICGYGECYNTIGSYNCRCEEGYSVKPDQGPGCTDDDECLLNAYSCSEFAECQNTQGSYECTCHEGFVGNGIECRDINECLTNNGGCDSNAQCINTEGSFKCVCDAGFRGDGYTCKDIDECANDNTLCENGHCLNYPGSFRCECEMGFMHPDENNEQTCVDINECEMFSNLCVFGRCENIFGMFRCECNEGYKLDGSGGNCTDIDECENPQSCQYGTCINTQGKYICKCPPYYELVEAGNACVDRRESFCFTGFEHGTGKPQCIFDVASSVTKATCCCSIGNAWGNRCEECPHVGTKEFEELCPGGSGYKPNQETVILEDINECEEHENICQNGHCTNTFGSFMCSCNEGFILDDTKTNCIDINECALHPQICGVGYCINDQGKYHCECPEGYMAMPGGKECVDMRKESCYLSYEGGQCFNPMMHPQTKMLCCCSMGAAWGSPCEKCPAERTREHEILCGMVPGQIMNPITNHTEEIDECALMPTMCTHGRCMNTPGSFECQCDRGYVYDQDSHQCIDENECLQVPNPCSGNAQCINKQGYFECVCPAGYKLGLSQRDCVDIDECYERPGICNNGACNNLQGSFQCVCHSGFALTRDRDNCVDIDECQRNPNICNNGTCVNTLGSYKCICYQGFKLSPNNDCADIDECRIMPFLCRNGRCRNTIGAFNCECADGYVLAQDGQHCRDIDECREIPGLCPSPGKCQNLMGSYICTCPPGYELDHTKKKCVDVDECEETQGICENGRCINTDGGVICECPVGYRLSDKPNSMRCIDVREDLCYDRYIRHLGGRCSLPRTGTITRKHCCCTMGKAWGKYCEQCPSEESEEFKRLCPEGPGRDDIGIDLNECLIMPDACANGECINTDGSFRCECPSGYVLDATGRRCVDNNECLFQQNICGNGTCTNIEGGFECSCNEGFTPGVNQVCEDVNECLEIGNQCAFRCHNAPGSFRCICPYGYTLAPDGRHCIDVDECATPANNCKYQCKNLIGSFMCICPPGYQQIGMTDECKDIDECAINSGLCRNGQCVNLDGSYQCLCYDGFEQSPDGKSCIDRRIGYCFLQTIAGRCTARASDVKTVTKADCCCTMGAAWGPYCEICPSKDSDNYNELCLDKGFSVDGQDIDECRTIPDLCKNGLCINTLGSYRCVCNKGYKADRSGTQCVDINECELTPRPCKYNCQNTEGSFICSCPAGFILNPDGVSCRDLDECATGNHLCQQNCINTQGSYTCGCQEGYTQDGDACHDINECDQPGTCPKPGTCVNTLGSFRCICPRGFKLDQSGRFCIDQNECADDNTCEHGCQNFMGSYRCGCPEGFVQHLYYNQCIDENECNTSPCGDSTCINTIGSYKCGCPDGYQFDNNLQICVQVSAGCIGSPCAFGCTPNGVNGFICGCPTGYQRIGQGHCLSTINPLSQGQYGEDISNAPTFVINPDPYHIPPADDKTISTEGCFSCKVNGKGRHRRHSRLKSMDRELAARGNEIVKRRVVRSARRHHHGEEHVLKISLRQTRHRMRIVKLQPAVKDEDMEYTIVKGNSDNHFEIVKEHGIWAVHFRSRLKEPDQFRLVIHGRPRNGISEENEVWERPLTFRIHLIVTE</sequence>
<dbReference type="EMBL" id="JAHYIQ010000051">
    <property type="protein sequence ID" value="KAK1117462.1"/>
    <property type="molecule type" value="Genomic_DNA"/>
</dbReference>
<dbReference type="PANTHER" id="PTHR47333:SF5">
    <property type="entry name" value="FIBRILLIN-3"/>
    <property type="match status" value="1"/>
</dbReference>
<feature type="domain" description="EGF-like" evidence="13">
    <location>
        <begin position="517"/>
        <end position="556"/>
    </location>
</feature>
<dbReference type="InterPro" id="IPR000742">
    <property type="entry name" value="EGF"/>
</dbReference>
<dbReference type="PIRSF" id="PIRSF036312">
    <property type="entry name" value="Fibrillin"/>
    <property type="match status" value="1"/>
</dbReference>
<feature type="domain" description="TB" evidence="14">
    <location>
        <begin position="414"/>
        <end position="468"/>
    </location>
</feature>
<dbReference type="FunFam" id="2.10.25.10:FF:000023">
    <property type="entry name" value="Fibrillin 2"/>
    <property type="match status" value="1"/>
</dbReference>
<feature type="domain" description="EGF-like" evidence="13">
    <location>
        <begin position="598"/>
        <end position="635"/>
    </location>
</feature>
<dbReference type="Pfam" id="PF12947">
    <property type="entry name" value="EGF_3"/>
    <property type="match status" value="2"/>
</dbReference>
<dbReference type="SMART" id="SM00181">
    <property type="entry name" value="EGF"/>
    <property type="match status" value="48"/>
</dbReference>
<feature type="domain" description="TB" evidence="14">
    <location>
        <begin position="1761"/>
        <end position="1812"/>
    </location>
</feature>
<feature type="domain" description="TB" evidence="14">
    <location>
        <begin position="924"/>
        <end position="963"/>
    </location>
</feature>
<keyword evidence="6" id="KW-0732">Signal</keyword>
<keyword evidence="7" id="KW-0677">Repeat</keyword>
<dbReference type="InterPro" id="IPR024731">
    <property type="entry name" value="NELL2-like_EGF"/>
</dbReference>
<dbReference type="GO" id="GO:0005509">
    <property type="term" value="F:calcium ion binding"/>
    <property type="evidence" value="ECO:0007669"/>
    <property type="project" value="InterPro"/>
</dbReference>
<evidence type="ECO:0008006" key="17">
    <source>
        <dbReference type="Google" id="ProtNLM"/>
    </source>
</evidence>
<dbReference type="FunFam" id="2.10.25.10:FF:000005">
    <property type="entry name" value="Fibrillin 2"/>
    <property type="match status" value="3"/>
</dbReference>
<evidence type="ECO:0000256" key="1">
    <source>
        <dbReference type="ARBA" id="ARBA00004498"/>
    </source>
</evidence>
<reference evidence="15" key="1">
    <citation type="submission" date="2021-10" db="EMBL/GenBank/DDBJ databases">
        <title>Melipona bicolor Genome sequencing and assembly.</title>
        <authorList>
            <person name="Araujo N.S."/>
            <person name="Arias M.C."/>
        </authorList>
    </citation>
    <scope>NUCLEOTIDE SEQUENCE</scope>
    <source>
        <strain evidence="15">USP_2M_L1-L4_2017</strain>
        <tissue evidence="15">Whole body</tissue>
    </source>
</reference>
<dbReference type="FunFam" id="2.10.25.10:FF:000008">
    <property type="entry name" value="Signal peptide, CUB domain, EGF-like 2"/>
    <property type="match status" value="1"/>
</dbReference>
<feature type="domain" description="EGF-like" evidence="13">
    <location>
        <begin position="477"/>
        <end position="516"/>
    </location>
</feature>
<dbReference type="GO" id="GO:0001527">
    <property type="term" value="C:microfibril"/>
    <property type="evidence" value="ECO:0007669"/>
    <property type="project" value="UniProtKB-ARBA"/>
</dbReference>
<feature type="domain" description="EGF-like" evidence="13">
    <location>
        <begin position="1914"/>
        <end position="1955"/>
    </location>
</feature>
<dbReference type="InterPro" id="IPR049883">
    <property type="entry name" value="NOTCH1_EGF-like"/>
</dbReference>
<feature type="domain" description="EGF-like" evidence="13">
    <location>
        <begin position="557"/>
        <end position="597"/>
    </location>
</feature>
<dbReference type="Pfam" id="PF00683">
    <property type="entry name" value="TB"/>
    <property type="match status" value="9"/>
</dbReference>
<keyword evidence="4" id="KW-0272">Extracellular matrix</keyword>
<dbReference type="PROSITE" id="PS50026">
    <property type="entry name" value="EGF_3"/>
    <property type="match status" value="42"/>
</dbReference>
<feature type="domain" description="EGF-like" evidence="13">
    <location>
        <begin position="1871"/>
        <end position="1909"/>
    </location>
</feature>
<feature type="domain" description="EGF-like" evidence="13">
    <location>
        <begin position="984"/>
        <end position="1022"/>
    </location>
</feature>
<feature type="domain" description="EGF-like" evidence="13">
    <location>
        <begin position="1388"/>
        <end position="1428"/>
    </location>
</feature>
<dbReference type="FunFam" id="2.10.25.10:FF:000804">
    <property type="entry name" value="Fibrillin-1"/>
    <property type="match status" value="1"/>
</dbReference>
<feature type="domain" description="TB" evidence="14">
    <location>
        <begin position="267"/>
        <end position="310"/>
    </location>
</feature>
<feature type="domain" description="EGF-like" evidence="13">
    <location>
        <begin position="877"/>
        <end position="915"/>
    </location>
</feature>
<dbReference type="PROSITE" id="PS01186">
    <property type="entry name" value="EGF_2"/>
    <property type="match status" value="27"/>
</dbReference>
<comment type="caution">
    <text evidence="11">Lacks conserved residue(s) required for the propagation of feature annotation.</text>
</comment>
<dbReference type="Pfam" id="PF12662">
    <property type="entry name" value="cEGF"/>
    <property type="match status" value="3"/>
</dbReference>
<feature type="disulfide bond" evidence="11">
    <location>
        <begin position="685"/>
        <end position="695"/>
    </location>
</feature>
<dbReference type="InterPro" id="IPR001881">
    <property type="entry name" value="EGF-like_Ca-bd_dom"/>
</dbReference>
<proteinExistence type="inferred from homology"/>
<feature type="domain" description="EGF-like" evidence="13">
    <location>
        <begin position="1673"/>
        <end position="1714"/>
    </location>
</feature>
<feature type="domain" description="EGF-like" evidence="13">
    <location>
        <begin position="2279"/>
        <end position="2319"/>
    </location>
</feature>
<feature type="region of interest" description="Disordered" evidence="12">
    <location>
        <begin position="70"/>
        <end position="103"/>
    </location>
</feature>
<comment type="similarity">
    <text evidence="2">Belongs to the fibrillin family.</text>
</comment>
<feature type="disulfide bond" evidence="11">
    <location>
        <begin position="521"/>
        <end position="531"/>
    </location>
</feature>
<feature type="domain" description="EGF-like" evidence="13">
    <location>
        <begin position="2039"/>
        <end position="2077"/>
    </location>
</feature>
<dbReference type="FunFam" id="2.10.25.10:FF:000071">
    <property type="entry name" value="Fibrillin 2"/>
    <property type="match status" value="1"/>
</dbReference>
<dbReference type="PROSITE" id="PS00022">
    <property type="entry name" value="EGF_1"/>
    <property type="match status" value="1"/>
</dbReference>
<dbReference type="SUPFAM" id="SSF57184">
    <property type="entry name" value="Growth factor receptor domain"/>
    <property type="match status" value="11"/>
</dbReference>
<evidence type="ECO:0000259" key="14">
    <source>
        <dbReference type="PROSITE" id="PS51364"/>
    </source>
</evidence>
<feature type="domain" description="TB" evidence="14">
    <location>
        <begin position="1031"/>
        <end position="1083"/>
    </location>
</feature>
<dbReference type="SUPFAM" id="SSF57196">
    <property type="entry name" value="EGF/Laminin"/>
    <property type="match status" value="13"/>
</dbReference>
<dbReference type="InterPro" id="IPR026823">
    <property type="entry name" value="cEGF"/>
</dbReference>
<feature type="domain" description="EGF-like" evidence="13">
    <location>
        <begin position="2196"/>
        <end position="2237"/>
    </location>
</feature>
<keyword evidence="10" id="KW-0325">Glycoprotein</keyword>
<dbReference type="Gene3D" id="2.10.25.10">
    <property type="entry name" value="Laminin"/>
    <property type="match status" value="46"/>
</dbReference>
<keyword evidence="9 11" id="KW-1015">Disulfide bond</keyword>
<keyword evidence="8" id="KW-0106">Calcium</keyword>
<feature type="domain" description="EGF-like" evidence="13">
    <location>
        <begin position="1829"/>
        <end position="1866"/>
    </location>
</feature>
<feature type="domain" description="EGF-like" evidence="13">
    <location>
        <begin position="2471"/>
        <end position="2508"/>
    </location>
</feature>
<dbReference type="SUPFAM" id="SSF57581">
    <property type="entry name" value="TB module/8-cys domain"/>
    <property type="match status" value="9"/>
</dbReference>
<evidence type="ECO:0000256" key="9">
    <source>
        <dbReference type="ARBA" id="ARBA00023157"/>
    </source>
</evidence>
<feature type="domain" description="EGF-like" evidence="13">
    <location>
        <begin position="1470"/>
        <end position="1507"/>
    </location>
</feature>
<feature type="domain" description="EGF-like" evidence="13">
    <location>
        <begin position="1178"/>
        <end position="1219"/>
    </location>
</feature>
<organism evidence="15 16">
    <name type="scientific">Melipona bicolor</name>
    <dbReference type="NCBI Taxonomy" id="60889"/>
    <lineage>
        <taxon>Eukaryota</taxon>
        <taxon>Metazoa</taxon>
        <taxon>Ecdysozoa</taxon>
        <taxon>Arthropoda</taxon>
        <taxon>Hexapoda</taxon>
        <taxon>Insecta</taxon>
        <taxon>Pterygota</taxon>
        <taxon>Neoptera</taxon>
        <taxon>Endopterygota</taxon>
        <taxon>Hymenoptera</taxon>
        <taxon>Apocrita</taxon>
        <taxon>Aculeata</taxon>
        <taxon>Apoidea</taxon>
        <taxon>Anthophila</taxon>
        <taxon>Apidae</taxon>
        <taxon>Melipona</taxon>
    </lineage>
</organism>
<dbReference type="Pfam" id="PF14670">
    <property type="entry name" value="FXa_inhibition"/>
    <property type="match status" value="1"/>
</dbReference>
<feature type="domain" description="EGF-like" evidence="13">
    <location>
        <begin position="1956"/>
        <end position="1996"/>
    </location>
</feature>
<feature type="domain" description="EGF-like" evidence="13">
    <location>
        <begin position="835"/>
        <end position="876"/>
    </location>
</feature>
<evidence type="ECO:0000256" key="7">
    <source>
        <dbReference type="ARBA" id="ARBA00022737"/>
    </source>
</evidence>
<feature type="domain" description="EGF-like" evidence="13">
    <location>
        <begin position="2320"/>
        <end position="2360"/>
    </location>
</feature>
<comment type="subcellular location">
    <subcellularLocation>
        <location evidence="1">Secreted</location>
        <location evidence="1">Extracellular space</location>
        <location evidence="1">Extracellular matrix</location>
    </subcellularLocation>
</comment>
<evidence type="ECO:0000313" key="15">
    <source>
        <dbReference type="EMBL" id="KAK1117462.1"/>
    </source>
</evidence>
<dbReference type="SMART" id="SM00179">
    <property type="entry name" value="EGF_CA"/>
    <property type="match status" value="45"/>
</dbReference>
<feature type="domain" description="EGF-like" evidence="13">
    <location>
        <begin position="2082"/>
        <end position="2120"/>
    </location>
</feature>
<dbReference type="FunFam" id="2.10.25.10:FF:000002">
    <property type="entry name" value="Latent-transforming growth factor beta-binding protein 3"/>
    <property type="match status" value="1"/>
</dbReference>
<evidence type="ECO:0000256" key="5">
    <source>
        <dbReference type="ARBA" id="ARBA00022536"/>
    </source>
</evidence>
<feature type="domain" description="EGF-like" evidence="13">
    <location>
        <begin position="327"/>
        <end position="363"/>
    </location>
</feature>
<feature type="domain" description="EGF-like" evidence="13">
    <location>
        <begin position="229"/>
        <end position="261"/>
    </location>
</feature>
<evidence type="ECO:0000259" key="13">
    <source>
        <dbReference type="PROSITE" id="PS50026"/>
    </source>
</evidence>
<dbReference type="FunFam" id="2.10.25.10:FF:000038">
    <property type="entry name" value="Fibrillin 2"/>
    <property type="match status" value="3"/>
</dbReference>
<evidence type="ECO:0000256" key="3">
    <source>
        <dbReference type="ARBA" id="ARBA00022525"/>
    </source>
</evidence>
<feature type="domain" description="EGF-like" evidence="13">
    <location>
        <begin position="1220"/>
        <end position="1261"/>
    </location>
</feature>
<feature type="domain" description="EGF-like" evidence="13">
    <location>
        <begin position="2361"/>
        <end position="2402"/>
    </location>
</feature>
<feature type="domain" description="EGF-like" evidence="13">
    <location>
        <begin position="2554"/>
        <end position="2592"/>
    </location>
</feature>
<feature type="disulfide bond" evidence="11">
    <location>
        <begin position="251"/>
        <end position="260"/>
    </location>
</feature>
<dbReference type="PROSITE" id="PS01187">
    <property type="entry name" value="EGF_CA"/>
    <property type="match status" value="14"/>
</dbReference>
<evidence type="ECO:0000256" key="4">
    <source>
        <dbReference type="ARBA" id="ARBA00022530"/>
    </source>
</evidence>
<comment type="caution">
    <text evidence="15">The sequence shown here is derived from an EMBL/GenBank/DDBJ whole genome shotgun (WGS) entry which is preliminary data.</text>
</comment>
<feature type="domain" description="EGF-like" evidence="13">
    <location>
        <begin position="1345"/>
        <end position="1387"/>
    </location>
</feature>
<keyword evidence="5 11" id="KW-0245">EGF-like domain</keyword>
<dbReference type="InterPro" id="IPR018097">
    <property type="entry name" value="EGF_Ca-bd_CS"/>
</dbReference>
<dbReference type="InterPro" id="IPR052080">
    <property type="entry name" value="vWF_C/EGF_Fibrillin"/>
</dbReference>
<dbReference type="FunFam" id="2.10.25.10:FF:000003">
    <property type="entry name" value="fibrillin-1 isoform X1"/>
    <property type="match status" value="16"/>
</dbReference>
<evidence type="ECO:0000256" key="6">
    <source>
        <dbReference type="ARBA" id="ARBA00022729"/>
    </source>
</evidence>
<feature type="domain" description="EGF-like" evidence="13">
    <location>
        <begin position="793"/>
        <end position="834"/>
    </location>
</feature>
<dbReference type="InterPro" id="IPR036773">
    <property type="entry name" value="TB_dom_sf"/>
</dbReference>
<feature type="domain" description="EGF-like" evidence="13">
    <location>
        <begin position="1136"/>
        <end position="1177"/>
    </location>
</feature>
<dbReference type="InterPro" id="IPR000152">
    <property type="entry name" value="EGF-type_Asp/Asn_hydroxyl_site"/>
</dbReference>
<dbReference type="InterPro" id="IPR013032">
    <property type="entry name" value="EGF-like_CS"/>
</dbReference>
<evidence type="ECO:0000256" key="11">
    <source>
        <dbReference type="PROSITE-ProRule" id="PRU00076"/>
    </source>
</evidence>
<feature type="domain" description="EGF-like" evidence="13">
    <location>
        <begin position="1715"/>
        <end position="1756"/>
    </location>
</feature>
<evidence type="ECO:0000313" key="16">
    <source>
        <dbReference type="Proteomes" id="UP001177670"/>
    </source>
</evidence>
<feature type="domain" description="EGF-like" evidence="13">
    <location>
        <begin position="369"/>
        <end position="409"/>
    </location>
</feature>
<feature type="domain" description="EGF-like" evidence="13">
    <location>
        <begin position="1094"/>
        <end position="1135"/>
    </location>
</feature>
<gene>
    <name evidence="15" type="ORF">K0M31_016666</name>
</gene>
<dbReference type="InterPro" id="IPR009030">
    <property type="entry name" value="Growth_fac_rcpt_cys_sf"/>
</dbReference>
<dbReference type="CDD" id="cd00054">
    <property type="entry name" value="EGF_CA"/>
    <property type="match status" value="26"/>
</dbReference>
<evidence type="ECO:0000256" key="10">
    <source>
        <dbReference type="ARBA" id="ARBA00023180"/>
    </source>
</evidence>
<dbReference type="PROSITE" id="PS00010">
    <property type="entry name" value="ASX_HYDROXYL"/>
    <property type="match status" value="41"/>
</dbReference>
<name>A0AA40FEC3_9HYME</name>
<feature type="domain" description="EGF-like" evidence="13">
    <location>
        <begin position="1429"/>
        <end position="1469"/>
    </location>
</feature>
<feature type="disulfide bond" evidence="11">
    <location>
        <begin position="2679"/>
        <end position="2689"/>
    </location>
</feature>
<feature type="domain" description="TB" evidence="14">
    <location>
        <begin position="2407"/>
        <end position="2460"/>
    </location>
</feature>